<dbReference type="EMBL" id="ADOU02000004">
    <property type="protein sequence ID" value="KGJ67892.1"/>
    <property type="molecule type" value="Genomic_DNA"/>
</dbReference>
<name>A0A837CFJ6_9BRAD</name>
<dbReference type="Proteomes" id="UP000024900">
    <property type="component" value="Unassembled WGS sequence"/>
</dbReference>
<organism evidence="1 2">
    <name type="scientific">Bradyrhizobium diazoefficiens SEMIA 5080</name>
    <dbReference type="NCBI Taxonomy" id="754504"/>
    <lineage>
        <taxon>Bacteria</taxon>
        <taxon>Pseudomonadati</taxon>
        <taxon>Pseudomonadota</taxon>
        <taxon>Alphaproteobacteria</taxon>
        <taxon>Hyphomicrobiales</taxon>
        <taxon>Nitrobacteraceae</taxon>
        <taxon>Bradyrhizobium</taxon>
    </lineage>
</organism>
<comment type="caution">
    <text evidence="1">The sequence shown here is derived from an EMBL/GenBank/DDBJ whole genome shotgun (WGS) entry which is preliminary data.</text>
</comment>
<accession>A0A837CFJ6</accession>
<gene>
    <name evidence="1" type="ORF">BJA5080_01209</name>
</gene>
<reference evidence="1 2" key="1">
    <citation type="journal article" date="2014" name="BMC Genomics">
        <title>Comparative genomics of Bradyrhizobium japonicum CPAC 15 and Bradyrhizobium diazoefficiens CPAC 7: elite model strains for understanding symbiotic performance with soybean.</title>
        <authorList>
            <person name="Siqueira A.F."/>
            <person name="Ormeno-Orrillo E."/>
            <person name="Souza R.C."/>
            <person name="Rodrigues E.P."/>
            <person name="Almeida L.G."/>
            <person name="Barcellos F.G."/>
            <person name="Batista J.S."/>
            <person name="Nakatami A.S."/>
            <person name="Martinez-Romero E."/>
            <person name="Vasconcelos A.T."/>
            <person name="Hungria M."/>
        </authorList>
    </citation>
    <scope>NUCLEOTIDE SEQUENCE [LARGE SCALE GENOMIC DNA]</scope>
    <source>
        <strain evidence="1 2">SEMIA 5080</strain>
    </source>
</reference>
<dbReference type="AlphaFoldDB" id="A0A837CFJ6"/>
<evidence type="ECO:0000313" key="2">
    <source>
        <dbReference type="Proteomes" id="UP000024900"/>
    </source>
</evidence>
<sequence>MREGSSIPRAASALETLAHRWPQSRLRRARSRTRNRPDARLAEFFAINRRRRGPSSIQCRGRVIINPFAVARRIGLCP</sequence>
<evidence type="ECO:0000313" key="1">
    <source>
        <dbReference type="EMBL" id="KGJ67892.1"/>
    </source>
</evidence>
<proteinExistence type="predicted"/>
<protein>
    <submittedName>
        <fullName evidence="1">Uncharacterized protein</fullName>
    </submittedName>
</protein>